<evidence type="ECO:0000313" key="1">
    <source>
        <dbReference type="EMBL" id="ANN80680.1"/>
    </source>
</evidence>
<name>A0A193GLD6_9BORD</name>
<organism evidence="1 2">
    <name type="scientific">Bordetella flabilis</name>
    <dbReference type="NCBI Taxonomy" id="463014"/>
    <lineage>
        <taxon>Bacteria</taxon>
        <taxon>Pseudomonadati</taxon>
        <taxon>Pseudomonadota</taxon>
        <taxon>Betaproteobacteria</taxon>
        <taxon>Burkholderiales</taxon>
        <taxon>Alcaligenaceae</taxon>
        <taxon>Bordetella</taxon>
    </lineage>
</organism>
<dbReference type="Pfam" id="PF09961">
    <property type="entry name" value="DUF2195"/>
    <property type="match status" value="1"/>
</dbReference>
<dbReference type="STRING" id="463014.BAU07_21845"/>
<reference evidence="1 2" key="1">
    <citation type="submission" date="2016-06" db="EMBL/GenBank/DDBJ databases">
        <title>Complete genome sequences of Bordetella bronchialis and Bordetella flabilis.</title>
        <authorList>
            <person name="LiPuma J.J."/>
            <person name="Spilker T."/>
        </authorList>
    </citation>
    <scope>NUCLEOTIDE SEQUENCE [LARGE SCALE GENOMIC DNA]</scope>
    <source>
        <strain evidence="1 2">AU10664</strain>
    </source>
</reference>
<accession>A0A193GLD6</accession>
<dbReference type="InterPro" id="IPR018696">
    <property type="entry name" value="DUF2195"/>
</dbReference>
<dbReference type="AlphaFoldDB" id="A0A193GLD6"/>
<evidence type="ECO:0008006" key="3">
    <source>
        <dbReference type="Google" id="ProtNLM"/>
    </source>
</evidence>
<dbReference type="EMBL" id="CP016172">
    <property type="protein sequence ID" value="ANN80680.1"/>
    <property type="molecule type" value="Genomic_DNA"/>
</dbReference>
<dbReference type="Proteomes" id="UP000091926">
    <property type="component" value="Chromosome"/>
</dbReference>
<protein>
    <recommendedName>
        <fullName evidence="3">DUF2195 domain-containing protein</fullName>
    </recommendedName>
</protein>
<keyword evidence="2" id="KW-1185">Reference proteome</keyword>
<dbReference type="KEGG" id="bfz:BAU07_21845"/>
<evidence type="ECO:0000313" key="2">
    <source>
        <dbReference type="Proteomes" id="UP000091926"/>
    </source>
</evidence>
<gene>
    <name evidence="1" type="ORF">BAU07_21845</name>
</gene>
<sequence length="121" mass="12321">MAALVALAPGSAHAAPVAPLTLDNPLQACLAIRPGLRTTTGGMLLQDIALDVNKPVGACGCTSAMLDYRAEVVLEGGRRSALQQGRFGATSSGTRTLTLASDTRLVGDRPIALSLHCAPAD</sequence>
<proteinExistence type="predicted"/>